<sequence>MTGSPSLAVRETARAFGEGRQLAKAKHNAFLVEAVTLGADLWIRLSRDAKSGGLAWRVPLLTEGARIERVEGDDLLAFTAVTDLGTHRITVSADESDPALFSLEHAFRPDRALHLPFIPRDLIAVGPGVRAERPKGTIEASQRRLNTGLCYFSLDEPDFGKVLYLQDLTRLNAYFNATGTKPENAVGGEWPELGYLAPTHPDDPSAALPGGRETVLSSAHILVRRFPQEEEIASAWQFLDMLAALYRRIDRPEAMYRDWVGRSRRTLDDLRASPKARTRHRGNTYFHPYTATEYPDSMVQLSLLSAIHEWGRWQGKRDPLEREIVKGLRGFYDPKLKALRRYLPDVGDDKDADAVDSWYMYHPMAMLCSLALDGEEEARALLLDTVDYGIKAAQHFEYRWPIQYKVDTFEVITAVAADDRGQTDVNGMYAWVMLQVHALTGEARFLAEARAAIEAAAGSRFHLNYQANLTAWGAAACILLWRITNQKHYLSQSYVYLASFFHNSLMWKSEIGAAREYGNFMGVTCLQDAPYMAMYECFDSFAAFETYLDLGGPDLIPSVKLLVSEYCRYALHRAWFYYPDALPEDAMAKDDIRNGHIDRALSFPLEDLYPDGQPAGQVGQEIYGAGGAMVFATRAFHRVERAPFMLHCDHFVRALTRMDECAISFAIDGPAAMDAAIALIADKPRRSATTIVLRGADGQKIPPLKDTGTALCRFSVPTQGAYTLSW</sequence>
<name>A0A6I4TCW9_9SPHN</name>
<dbReference type="InterPro" id="IPR008928">
    <property type="entry name" value="6-hairpin_glycosidase_sf"/>
</dbReference>
<proteinExistence type="predicted"/>
<organism evidence="1 2">
    <name type="scientific">Tsuneonella aeria</name>
    <dbReference type="NCBI Taxonomy" id="1837929"/>
    <lineage>
        <taxon>Bacteria</taxon>
        <taxon>Pseudomonadati</taxon>
        <taxon>Pseudomonadota</taxon>
        <taxon>Alphaproteobacteria</taxon>
        <taxon>Sphingomonadales</taxon>
        <taxon>Erythrobacteraceae</taxon>
        <taxon>Tsuneonella</taxon>
    </lineage>
</organism>
<dbReference type="RefSeq" id="WP_160610010.1">
    <property type="nucleotide sequence ID" value="NZ_WTZA01000001.1"/>
</dbReference>
<dbReference type="AlphaFoldDB" id="A0A6I4TCW9"/>
<dbReference type="GO" id="GO:0005975">
    <property type="term" value="P:carbohydrate metabolic process"/>
    <property type="evidence" value="ECO:0007669"/>
    <property type="project" value="InterPro"/>
</dbReference>
<evidence type="ECO:0000313" key="2">
    <source>
        <dbReference type="Proteomes" id="UP000439522"/>
    </source>
</evidence>
<protein>
    <submittedName>
        <fullName evidence="1">Uncharacterized protein</fullName>
    </submittedName>
</protein>
<dbReference type="Proteomes" id="UP000439522">
    <property type="component" value="Unassembled WGS sequence"/>
</dbReference>
<gene>
    <name evidence="1" type="ORF">GRI40_03245</name>
</gene>
<dbReference type="EMBL" id="WTZA01000001">
    <property type="protein sequence ID" value="MXO74238.1"/>
    <property type="molecule type" value="Genomic_DNA"/>
</dbReference>
<accession>A0A6I4TCW9</accession>
<reference evidence="1 2" key="1">
    <citation type="submission" date="2019-12" db="EMBL/GenBank/DDBJ databases">
        <title>Genomic-based taxomic classification of the family Erythrobacteraceae.</title>
        <authorList>
            <person name="Xu L."/>
        </authorList>
    </citation>
    <scope>NUCLEOTIDE SEQUENCE [LARGE SCALE GENOMIC DNA]</scope>
    <source>
        <strain evidence="1 2">100921-2</strain>
    </source>
</reference>
<evidence type="ECO:0000313" key="1">
    <source>
        <dbReference type="EMBL" id="MXO74238.1"/>
    </source>
</evidence>
<dbReference type="SUPFAM" id="SSF48208">
    <property type="entry name" value="Six-hairpin glycosidases"/>
    <property type="match status" value="1"/>
</dbReference>
<comment type="caution">
    <text evidence="1">The sequence shown here is derived from an EMBL/GenBank/DDBJ whole genome shotgun (WGS) entry which is preliminary data.</text>
</comment>
<keyword evidence="2" id="KW-1185">Reference proteome</keyword>
<dbReference type="OrthoDB" id="7520791at2"/>